<dbReference type="RefSeq" id="XP_032833824.1">
    <property type="nucleotide sequence ID" value="XM_032977933.1"/>
</dbReference>
<dbReference type="PANTHER" id="PTHR44227:SF3">
    <property type="entry name" value="PROTEIN O-MANNOSYL-TRANSFERASE TMTC4"/>
    <property type="match status" value="1"/>
</dbReference>
<feature type="transmembrane region" description="Helical" evidence="15">
    <location>
        <begin position="310"/>
        <end position="331"/>
    </location>
</feature>
<evidence type="ECO:0000256" key="1">
    <source>
        <dbReference type="ARBA" id="ARBA00004141"/>
    </source>
</evidence>
<keyword evidence="7 15" id="KW-0812">Transmembrane</keyword>
<dbReference type="InterPro" id="IPR019734">
    <property type="entry name" value="TPR_rpt"/>
</dbReference>
<feature type="transmembrane region" description="Helical" evidence="15">
    <location>
        <begin position="233"/>
        <end position="254"/>
    </location>
</feature>
<accession>A0AAJ7XGG1</accession>
<comment type="subcellular location">
    <subcellularLocation>
        <location evidence="2">Endoplasmic reticulum</location>
    </subcellularLocation>
    <subcellularLocation>
        <location evidence="1">Membrane</location>
        <topology evidence="1">Multi-pass membrane protein</topology>
    </subcellularLocation>
</comment>
<dbReference type="Pfam" id="PF13432">
    <property type="entry name" value="TPR_16"/>
    <property type="match status" value="2"/>
</dbReference>
<dbReference type="SUPFAM" id="SSF48452">
    <property type="entry name" value="TPR-like"/>
    <property type="match status" value="1"/>
</dbReference>
<evidence type="ECO:0000256" key="4">
    <source>
        <dbReference type="ARBA" id="ARBA00007882"/>
    </source>
</evidence>
<evidence type="ECO:0000256" key="2">
    <source>
        <dbReference type="ARBA" id="ARBA00004240"/>
    </source>
</evidence>
<keyword evidence="12 15" id="KW-0472">Membrane</keyword>
<dbReference type="GO" id="GO:0005783">
    <property type="term" value="C:endoplasmic reticulum"/>
    <property type="evidence" value="ECO:0007669"/>
    <property type="project" value="UniProtKB-SubCell"/>
</dbReference>
<dbReference type="InterPro" id="IPR013618">
    <property type="entry name" value="TMTC_DUF1736"/>
</dbReference>
<evidence type="ECO:0000256" key="7">
    <source>
        <dbReference type="ARBA" id="ARBA00022692"/>
    </source>
</evidence>
<dbReference type="Proteomes" id="UP001318040">
    <property type="component" value="Chromosome 64"/>
</dbReference>
<evidence type="ECO:0000259" key="16">
    <source>
        <dbReference type="Pfam" id="PF08409"/>
    </source>
</evidence>
<protein>
    <recommendedName>
        <fullName evidence="5">dolichyl-phosphate-mannose--protein mannosyltransferase</fullName>
        <ecNumber evidence="5">2.4.1.109</ecNumber>
    </recommendedName>
</protein>
<keyword evidence="17" id="KW-1185">Reference proteome</keyword>
<keyword evidence="6" id="KW-0808">Transferase</keyword>
<dbReference type="GO" id="GO:0030968">
    <property type="term" value="P:endoplasmic reticulum unfolded protein response"/>
    <property type="evidence" value="ECO:0007669"/>
    <property type="project" value="TreeGrafter"/>
</dbReference>
<evidence type="ECO:0000313" key="17">
    <source>
        <dbReference type="Proteomes" id="UP001318040"/>
    </source>
</evidence>
<dbReference type="KEGG" id="pmrn:116956349"/>
<keyword evidence="11 15" id="KW-1133">Transmembrane helix</keyword>
<dbReference type="PANTHER" id="PTHR44227">
    <property type="match status" value="1"/>
</dbReference>
<name>A0AAJ7XGG1_PETMA</name>
<dbReference type="SMART" id="SM00028">
    <property type="entry name" value="TPR"/>
    <property type="match status" value="6"/>
</dbReference>
<feature type="repeat" description="TPR" evidence="13">
    <location>
        <begin position="524"/>
        <end position="557"/>
    </location>
</feature>
<feature type="region of interest" description="Disordered" evidence="14">
    <location>
        <begin position="1"/>
        <end position="43"/>
    </location>
</feature>
<evidence type="ECO:0000256" key="5">
    <source>
        <dbReference type="ARBA" id="ARBA00012839"/>
    </source>
</evidence>
<dbReference type="CTD" id="84899"/>
<feature type="repeat" description="TPR" evidence="13">
    <location>
        <begin position="728"/>
        <end position="761"/>
    </location>
</feature>
<evidence type="ECO:0000256" key="8">
    <source>
        <dbReference type="ARBA" id="ARBA00022737"/>
    </source>
</evidence>
<evidence type="ECO:0000256" key="9">
    <source>
        <dbReference type="ARBA" id="ARBA00022803"/>
    </source>
</evidence>
<dbReference type="EC" id="2.4.1.109" evidence="5"/>
<dbReference type="GO" id="GO:0004169">
    <property type="term" value="F:dolichyl-phosphate-mannose-protein mannosyltransferase activity"/>
    <property type="evidence" value="ECO:0007669"/>
    <property type="project" value="UniProtKB-EC"/>
</dbReference>
<evidence type="ECO:0000256" key="6">
    <source>
        <dbReference type="ARBA" id="ARBA00022679"/>
    </source>
</evidence>
<dbReference type="PROSITE" id="PS50005">
    <property type="entry name" value="TPR"/>
    <property type="match status" value="4"/>
</dbReference>
<feature type="transmembrane region" description="Helical" evidence="15">
    <location>
        <begin position="209"/>
        <end position="227"/>
    </location>
</feature>
<feature type="domain" description="DUF1736" evidence="16">
    <location>
        <begin position="334"/>
        <end position="406"/>
    </location>
</feature>
<comment type="pathway">
    <text evidence="3">Protein modification; protein glycosylation.</text>
</comment>
<evidence type="ECO:0000256" key="10">
    <source>
        <dbReference type="ARBA" id="ARBA00022824"/>
    </source>
</evidence>
<evidence type="ECO:0000256" key="3">
    <source>
        <dbReference type="ARBA" id="ARBA00004922"/>
    </source>
</evidence>
<feature type="compositionally biased region" description="Low complexity" evidence="14">
    <location>
        <begin position="10"/>
        <end position="24"/>
    </location>
</feature>
<evidence type="ECO:0000256" key="11">
    <source>
        <dbReference type="ARBA" id="ARBA00022989"/>
    </source>
</evidence>
<feature type="transmembrane region" description="Helical" evidence="15">
    <location>
        <begin position="396"/>
        <end position="414"/>
    </location>
</feature>
<keyword evidence="10" id="KW-0256">Endoplasmic reticulum</keyword>
<dbReference type="Pfam" id="PF08409">
    <property type="entry name" value="TMTC_DUF1736"/>
    <property type="match status" value="1"/>
</dbReference>
<dbReference type="InterPro" id="IPR011990">
    <property type="entry name" value="TPR-like_helical_dom_sf"/>
</dbReference>
<feature type="repeat" description="TPR" evidence="13">
    <location>
        <begin position="558"/>
        <end position="591"/>
    </location>
</feature>
<dbReference type="AlphaFoldDB" id="A0AAJ7XGG1"/>
<evidence type="ECO:0000256" key="13">
    <source>
        <dbReference type="PROSITE-ProRule" id="PRU00339"/>
    </source>
</evidence>
<comment type="similarity">
    <text evidence="4">Belongs to the TMTC family.</text>
</comment>
<organism evidence="17 18">
    <name type="scientific">Petromyzon marinus</name>
    <name type="common">Sea lamprey</name>
    <dbReference type="NCBI Taxonomy" id="7757"/>
    <lineage>
        <taxon>Eukaryota</taxon>
        <taxon>Metazoa</taxon>
        <taxon>Chordata</taxon>
        <taxon>Craniata</taxon>
        <taxon>Vertebrata</taxon>
        <taxon>Cyclostomata</taxon>
        <taxon>Hyperoartia</taxon>
        <taxon>Petromyzontiformes</taxon>
        <taxon>Petromyzontidae</taxon>
        <taxon>Petromyzon</taxon>
    </lineage>
</organism>
<sequence>MSRRCDGDATTRAATQTRGGARTAKASQAMAQDGGEGAQGASSLDLDDAALPVPSMPPALARALAALTAALSFIVSYDGAFVFDDSEAVVGNKDLKPETPLSSLWTDDFWGGRLSSNTSHKSYRPLTVLTFRFNYWASGGLNPTGFHLVNIALHSVVSALLYDVCCLLVGWRGSRGSPACRTALLASVMFAVHPVHAESVAGVVGRADLLCALFFFLSFISYAAAFTGSEHGAASVSATWIVLSVTLSAVATLCKEQGVTVIALCSAYDAIAVSGIDPLGLAKSALHLGGVGMRSKVPTVQGRRGCTLAFACRQAALATALLATLAARWWVMGGGAPAFTPDDNPAAFADGLLTRVVNYNYLYALNAWLLLDPQWLCFDWSMGCVPLISAASDWRIVAPLCLWLALGALSLRALRARDESERRRLLLALVLLLVPFAPAANVLVRVGFVLAERVLYTSAAGHALLVTHGLSRLARRRPRHKRLLGVLWLLLVALHVSRSVHRSAQWRSEEELFSSALHVCPRNAKVHYNIGKNSADNGDERTAIAYYGRALSLHPAYVQPMNNLGNILKGAGKLHEAEQLLRRAVQIQPDFAAAWMNLGIVQNSRGDFLTAEQSFLTALRHRKQYPDCYYNLGRLYLDVQRPADALEAWRTATLQQPLHRLAWNNMVVLLDNSGSMEEAARIGRLALQSVPGDHGLLFTVANVLGKMGRFQDSEGLYLQALKGNPNAANYHGNLGVLYHRWGRLEEARRSYETSLRMEPGDPGVRDNYGLLLRRLARDTAATVSPPRAD</sequence>
<proteinExistence type="inferred from homology"/>
<keyword evidence="9 13" id="KW-0802">TPR repeat</keyword>
<reference evidence="18" key="1">
    <citation type="submission" date="2025-08" db="UniProtKB">
        <authorList>
            <consortium name="RefSeq"/>
        </authorList>
    </citation>
    <scope>IDENTIFICATION</scope>
    <source>
        <tissue evidence="18">Sperm</tissue>
    </source>
</reference>
<gene>
    <name evidence="18" type="primary">TMTC4</name>
</gene>
<evidence type="ECO:0000256" key="12">
    <source>
        <dbReference type="ARBA" id="ARBA00023136"/>
    </source>
</evidence>
<dbReference type="Pfam" id="PF14559">
    <property type="entry name" value="TPR_19"/>
    <property type="match status" value="1"/>
</dbReference>
<evidence type="ECO:0000256" key="14">
    <source>
        <dbReference type="SAM" id="MobiDB-lite"/>
    </source>
</evidence>
<feature type="transmembrane region" description="Helical" evidence="15">
    <location>
        <begin position="426"/>
        <end position="448"/>
    </location>
</feature>
<keyword evidence="8" id="KW-0677">Repeat</keyword>
<feature type="repeat" description="TPR" evidence="13">
    <location>
        <begin position="626"/>
        <end position="659"/>
    </location>
</feature>
<dbReference type="GO" id="GO:0016020">
    <property type="term" value="C:membrane"/>
    <property type="evidence" value="ECO:0007669"/>
    <property type="project" value="UniProtKB-SubCell"/>
</dbReference>
<dbReference type="InterPro" id="IPR052346">
    <property type="entry name" value="O-mannosyl-transferase_TMTC"/>
</dbReference>
<dbReference type="Gene3D" id="1.25.40.10">
    <property type="entry name" value="Tetratricopeptide repeat domain"/>
    <property type="match status" value="1"/>
</dbReference>
<evidence type="ECO:0000313" key="18">
    <source>
        <dbReference type="RefSeq" id="XP_032833824.1"/>
    </source>
</evidence>
<evidence type="ECO:0000256" key="15">
    <source>
        <dbReference type="SAM" id="Phobius"/>
    </source>
</evidence>